<accession>A0AAV7PX00</accession>
<dbReference type="InterPro" id="IPR051423">
    <property type="entry name" value="CD225/Dispanin"/>
</dbReference>
<dbReference type="GO" id="GO:0016020">
    <property type="term" value="C:membrane"/>
    <property type="evidence" value="ECO:0007669"/>
    <property type="project" value="UniProtKB-SubCell"/>
</dbReference>
<proteinExistence type="inferred from homology"/>
<sequence>MNPRYQGYSPLYGDQRGPIDVTVTHTTLVTPVLVAPEPDYLGYSIFNLICCCLPLGIVALIYSLKTQDCNARGDLLGARQNSQTARTMNRIAFFLGFTIFLICLTMLVIIPHKQQQDVPYH</sequence>
<protein>
    <submittedName>
        <fullName evidence="7">Uncharacterized protein</fullName>
    </submittedName>
</protein>
<dbReference type="PANTHER" id="PTHR14948">
    <property type="entry name" value="NG5"/>
    <property type="match status" value="1"/>
</dbReference>
<feature type="transmembrane region" description="Helical" evidence="6">
    <location>
        <begin position="40"/>
        <end position="62"/>
    </location>
</feature>
<evidence type="ECO:0000256" key="5">
    <source>
        <dbReference type="ARBA" id="ARBA00023136"/>
    </source>
</evidence>
<evidence type="ECO:0000256" key="4">
    <source>
        <dbReference type="ARBA" id="ARBA00022989"/>
    </source>
</evidence>
<organism evidence="7 8">
    <name type="scientific">Pleurodeles waltl</name>
    <name type="common">Iberian ribbed newt</name>
    <dbReference type="NCBI Taxonomy" id="8319"/>
    <lineage>
        <taxon>Eukaryota</taxon>
        <taxon>Metazoa</taxon>
        <taxon>Chordata</taxon>
        <taxon>Craniata</taxon>
        <taxon>Vertebrata</taxon>
        <taxon>Euteleostomi</taxon>
        <taxon>Amphibia</taxon>
        <taxon>Batrachia</taxon>
        <taxon>Caudata</taxon>
        <taxon>Salamandroidea</taxon>
        <taxon>Salamandridae</taxon>
        <taxon>Pleurodelinae</taxon>
        <taxon>Pleurodeles</taxon>
    </lineage>
</organism>
<keyword evidence="5 6" id="KW-0472">Membrane</keyword>
<evidence type="ECO:0000256" key="2">
    <source>
        <dbReference type="ARBA" id="ARBA00006843"/>
    </source>
</evidence>
<dbReference type="EMBL" id="JANPWB010000011">
    <property type="protein sequence ID" value="KAJ1132449.1"/>
    <property type="molecule type" value="Genomic_DNA"/>
</dbReference>
<dbReference type="InterPro" id="IPR007593">
    <property type="entry name" value="CD225/Dispanin_fam"/>
</dbReference>
<keyword evidence="8" id="KW-1185">Reference proteome</keyword>
<dbReference type="Proteomes" id="UP001066276">
    <property type="component" value="Chromosome 7"/>
</dbReference>
<keyword evidence="4 6" id="KW-1133">Transmembrane helix</keyword>
<keyword evidence="3 6" id="KW-0812">Transmembrane</keyword>
<dbReference type="PANTHER" id="PTHR14948:SF46">
    <property type="entry name" value="DISPANIN SUBFAMILY A MEMBER 2B-LIKE-RELATED"/>
    <property type="match status" value="1"/>
</dbReference>
<reference evidence="7" key="1">
    <citation type="journal article" date="2022" name="bioRxiv">
        <title>Sequencing and chromosome-scale assembly of the giantPleurodeles waltlgenome.</title>
        <authorList>
            <person name="Brown T."/>
            <person name="Elewa A."/>
            <person name="Iarovenko S."/>
            <person name="Subramanian E."/>
            <person name="Araus A.J."/>
            <person name="Petzold A."/>
            <person name="Susuki M."/>
            <person name="Suzuki K.-i.T."/>
            <person name="Hayashi T."/>
            <person name="Toyoda A."/>
            <person name="Oliveira C."/>
            <person name="Osipova E."/>
            <person name="Leigh N.D."/>
            <person name="Simon A."/>
            <person name="Yun M.H."/>
        </authorList>
    </citation>
    <scope>NUCLEOTIDE SEQUENCE</scope>
    <source>
        <strain evidence="7">20211129_DDA</strain>
        <tissue evidence="7">Liver</tissue>
    </source>
</reference>
<dbReference type="AlphaFoldDB" id="A0AAV7PX00"/>
<name>A0AAV7PX00_PLEWA</name>
<evidence type="ECO:0000256" key="6">
    <source>
        <dbReference type="SAM" id="Phobius"/>
    </source>
</evidence>
<evidence type="ECO:0000256" key="1">
    <source>
        <dbReference type="ARBA" id="ARBA00004370"/>
    </source>
</evidence>
<comment type="similarity">
    <text evidence="2">Belongs to the CD225/Dispanin family.</text>
</comment>
<comment type="caution">
    <text evidence="7">The sequence shown here is derived from an EMBL/GenBank/DDBJ whole genome shotgun (WGS) entry which is preliminary data.</text>
</comment>
<dbReference type="Pfam" id="PF04505">
    <property type="entry name" value="CD225"/>
    <property type="match status" value="1"/>
</dbReference>
<evidence type="ECO:0000256" key="3">
    <source>
        <dbReference type="ARBA" id="ARBA00022692"/>
    </source>
</evidence>
<gene>
    <name evidence="7" type="ORF">NDU88_010760</name>
</gene>
<evidence type="ECO:0000313" key="7">
    <source>
        <dbReference type="EMBL" id="KAJ1132449.1"/>
    </source>
</evidence>
<comment type="subcellular location">
    <subcellularLocation>
        <location evidence="1">Membrane</location>
    </subcellularLocation>
</comment>
<feature type="transmembrane region" description="Helical" evidence="6">
    <location>
        <begin position="91"/>
        <end position="110"/>
    </location>
</feature>
<evidence type="ECO:0000313" key="8">
    <source>
        <dbReference type="Proteomes" id="UP001066276"/>
    </source>
</evidence>